<organism evidence="9 10">
    <name type="scientific">Rhodopseudomonas telluris</name>
    <dbReference type="NCBI Taxonomy" id="644215"/>
    <lineage>
        <taxon>Bacteria</taxon>
        <taxon>Pseudomonadati</taxon>
        <taxon>Pseudomonadota</taxon>
        <taxon>Alphaproteobacteria</taxon>
        <taxon>Hyphomicrobiales</taxon>
        <taxon>Nitrobacteraceae</taxon>
        <taxon>Rhodopseudomonas</taxon>
    </lineage>
</organism>
<evidence type="ECO:0000256" key="3">
    <source>
        <dbReference type="ARBA" id="ARBA00022448"/>
    </source>
</evidence>
<reference evidence="9 10" key="1">
    <citation type="submission" date="2024-09" db="EMBL/GenBank/DDBJ databases">
        <authorList>
            <person name="Sun Q."/>
            <person name="Mori K."/>
        </authorList>
    </citation>
    <scope>NUCLEOTIDE SEQUENCE [LARGE SCALE GENOMIC DNA]</scope>
    <source>
        <strain evidence="9 10">KCTC 23279</strain>
    </source>
</reference>
<dbReference type="PRINTS" id="PR00691">
    <property type="entry name" value="ADHESINB"/>
</dbReference>
<evidence type="ECO:0000256" key="8">
    <source>
        <dbReference type="SAM" id="SignalP"/>
    </source>
</evidence>
<dbReference type="PANTHER" id="PTHR42953">
    <property type="entry name" value="HIGH-AFFINITY ZINC UPTAKE SYSTEM PROTEIN ZNUA-RELATED"/>
    <property type="match status" value="1"/>
</dbReference>
<feature type="chain" id="PRO_5045965782" evidence="8">
    <location>
        <begin position="21"/>
        <end position="302"/>
    </location>
</feature>
<dbReference type="InterPro" id="IPR006127">
    <property type="entry name" value="ZnuA-like"/>
</dbReference>
<dbReference type="EMBL" id="JBHLWM010000004">
    <property type="protein sequence ID" value="MFC0241012.1"/>
    <property type="molecule type" value="Genomic_DNA"/>
</dbReference>
<sequence length="302" mass="32021">MIRIAVVVLSLLAAALPAGAQERIGVVASFSILGDFVRSVGGDRVAVTTLVGPTGDVHVYTPSPRDAKQIADAKLVVVNGLGLEGWLPRLVQSSGGKATIVTVTKGIKTREADKDGEAHGHSHGDDEHTDPHAWQSVPNARIYVANIRDALIAADPAGEASYRANTEAYLAKLDALDRDVREQVAKIPPTARKVISTHDAFGYFADAYGITFIAPQGVSTESEVSARDVARIIKQIRASKIPAVFLENISDPRLIQRIAAETGAKIGGTLYSDSLTAENGDAPTYIDMVRHNIRTLTSALAG</sequence>
<dbReference type="SUPFAM" id="SSF53807">
    <property type="entry name" value="Helical backbone' metal receptor"/>
    <property type="match status" value="1"/>
</dbReference>
<evidence type="ECO:0000256" key="1">
    <source>
        <dbReference type="ARBA" id="ARBA00004196"/>
    </source>
</evidence>
<dbReference type="CDD" id="cd01137">
    <property type="entry name" value="PsaA"/>
    <property type="match status" value="1"/>
</dbReference>
<dbReference type="RefSeq" id="WP_378387517.1">
    <property type="nucleotide sequence ID" value="NZ_JBHLWM010000004.1"/>
</dbReference>
<dbReference type="Pfam" id="PF01297">
    <property type="entry name" value="ZnuA"/>
    <property type="match status" value="1"/>
</dbReference>
<evidence type="ECO:0000313" key="9">
    <source>
        <dbReference type="EMBL" id="MFC0241012.1"/>
    </source>
</evidence>
<evidence type="ECO:0000313" key="10">
    <source>
        <dbReference type="Proteomes" id="UP001589775"/>
    </source>
</evidence>
<feature type="compositionally biased region" description="Basic and acidic residues" evidence="7">
    <location>
        <begin position="109"/>
        <end position="131"/>
    </location>
</feature>
<protein>
    <submittedName>
        <fullName evidence="9">Metal ABC transporter substrate-binding protein</fullName>
    </submittedName>
</protein>
<comment type="caution">
    <text evidence="9">The sequence shown here is derived from an EMBL/GenBank/DDBJ whole genome shotgun (WGS) entry which is preliminary data.</text>
</comment>
<dbReference type="Gene3D" id="3.40.50.1980">
    <property type="entry name" value="Nitrogenase molybdenum iron protein domain"/>
    <property type="match status" value="2"/>
</dbReference>
<evidence type="ECO:0000256" key="6">
    <source>
        <dbReference type="RuleBase" id="RU003512"/>
    </source>
</evidence>
<feature type="signal peptide" evidence="8">
    <location>
        <begin position="1"/>
        <end position="20"/>
    </location>
</feature>
<evidence type="ECO:0000256" key="7">
    <source>
        <dbReference type="SAM" id="MobiDB-lite"/>
    </source>
</evidence>
<evidence type="ECO:0000256" key="2">
    <source>
        <dbReference type="ARBA" id="ARBA00011028"/>
    </source>
</evidence>
<dbReference type="Proteomes" id="UP001589775">
    <property type="component" value="Unassembled WGS sequence"/>
</dbReference>
<dbReference type="PRINTS" id="PR00690">
    <property type="entry name" value="ADHESNFAMILY"/>
</dbReference>
<name>A0ABV6ESC4_9BRAD</name>
<evidence type="ECO:0000256" key="4">
    <source>
        <dbReference type="ARBA" id="ARBA00022723"/>
    </source>
</evidence>
<keyword evidence="4" id="KW-0479">Metal-binding</keyword>
<keyword evidence="5 8" id="KW-0732">Signal</keyword>
<evidence type="ECO:0000256" key="5">
    <source>
        <dbReference type="ARBA" id="ARBA00022729"/>
    </source>
</evidence>
<keyword evidence="10" id="KW-1185">Reference proteome</keyword>
<dbReference type="InterPro" id="IPR006129">
    <property type="entry name" value="AdhesinB"/>
</dbReference>
<dbReference type="InterPro" id="IPR050492">
    <property type="entry name" value="Bact_metal-bind_prot9"/>
</dbReference>
<dbReference type="PANTHER" id="PTHR42953:SF1">
    <property type="entry name" value="METAL-BINDING PROTEIN HI_0362-RELATED"/>
    <property type="match status" value="1"/>
</dbReference>
<comment type="similarity">
    <text evidence="2 6">Belongs to the bacterial solute-binding protein 9 family.</text>
</comment>
<accession>A0ABV6ESC4</accession>
<keyword evidence="3 6" id="KW-0813">Transport</keyword>
<proteinExistence type="inferred from homology"/>
<feature type="region of interest" description="Disordered" evidence="7">
    <location>
        <begin position="109"/>
        <end position="133"/>
    </location>
</feature>
<gene>
    <name evidence="9" type="ORF">ACFFJ6_11065</name>
</gene>
<dbReference type="InterPro" id="IPR006128">
    <property type="entry name" value="Lipoprotein_PsaA-like"/>
</dbReference>
<comment type="subcellular location">
    <subcellularLocation>
        <location evidence="1">Cell envelope</location>
    </subcellularLocation>
</comment>